<accession>A0A514DC12</accession>
<protein>
    <submittedName>
        <fullName evidence="4">Uncharacterized protein</fullName>
    </submittedName>
</protein>
<dbReference type="Gene3D" id="3.30.380.10">
    <property type="entry name" value="MS2 Viral Coat Protein"/>
    <property type="match status" value="1"/>
</dbReference>
<sequence>MATIADITVKKADGTTSVVWAALNGAAANSPAQWRNTSATGSMGQQPLFSLSGKWNAKSDVRRLDGKITYPSVYTETTTSLTKVRSAPALTFSIAVPQDIATADLNEFAAQATNLLASALIQSSIKSGFAPT</sequence>
<evidence type="ECO:0000256" key="3">
    <source>
        <dbReference type="ARBA" id="ARBA00022844"/>
    </source>
</evidence>
<dbReference type="GO" id="GO:0019028">
    <property type="term" value="C:viral capsid"/>
    <property type="evidence" value="ECO:0007669"/>
    <property type="project" value="UniProtKB-KW"/>
</dbReference>
<proteinExistence type="predicted"/>
<reference evidence="4" key="1">
    <citation type="submission" date="2019-05" db="EMBL/GenBank/DDBJ databases">
        <title>Metatranscriptomic reconstruction reveals RNA viruses with the potential to shape carbon cycling in soil.</title>
        <authorList>
            <person name="Starr E.P."/>
            <person name="Nuccio E."/>
            <person name="Pett-Ridge J."/>
            <person name="Banfield J.F."/>
            <person name="Firestone M.K."/>
        </authorList>
    </citation>
    <scope>NUCLEOTIDE SEQUENCE</scope>
    <source>
        <strain evidence="4">H3_Rhizo_37_scaffold_136</strain>
    </source>
</reference>
<dbReference type="InterPro" id="IPR015954">
    <property type="entry name" value="Phage_RNA-type_capsid"/>
</dbReference>
<keyword evidence="2" id="KW-0167">Capsid protein</keyword>
<comment type="subcellular location">
    <subcellularLocation>
        <location evidence="1">Virion</location>
    </subcellularLocation>
</comment>
<evidence type="ECO:0000256" key="1">
    <source>
        <dbReference type="ARBA" id="ARBA00004328"/>
    </source>
</evidence>
<keyword evidence="3" id="KW-0946">Virion</keyword>
<dbReference type="EMBL" id="MN036044">
    <property type="protein sequence ID" value="QDH91153.1"/>
    <property type="molecule type" value="Genomic_RNA"/>
</dbReference>
<evidence type="ECO:0000256" key="2">
    <source>
        <dbReference type="ARBA" id="ARBA00022561"/>
    </source>
</evidence>
<name>A0A514DC12_9VIRU</name>
<evidence type="ECO:0000313" key="4">
    <source>
        <dbReference type="EMBL" id="QDH91153.1"/>
    </source>
</evidence>
<organism evidence="4">
    <name type="scientific">Leviviridae sp</name>
    <dbReference type="NCBI Taxonomy" id="2027243"/>
    <lineage>
        <taxon>Viruses</taxon>
        <taxon>Riboviria</taxon>
        <taxon>Orthornavirae</taxon>
        <taxon>Lenarviricota</taxon>
        <taxon>Leviviricetes</taxon>
        <taxon>Norzivirales</taxon>
        <taxon>Fiersviridae</taxon>
    </lineage>
</organism>
<gene>
    <name evidence="4" type="ORF">H3Rhizo37136_000002</name>
</gene>